<feature type="compositionally biased region" description="Polar residues" evidence="11">
    <location>
        <begin position="627"/>
        <end position="636"/>
    </location>
</feature>
<sequence>MNGARPLTKHTKDQNNTAQLANEFNNFYMAISSPKISQIGNYRITKEIGEGAFGKVYLATHVLLNVNVVLKCGLIDDPNIVREIYYHRQLKHKNIVCLYEVIKTENHLWIAMEYCEGGELYYLVYEKRRLELEECRHIFFQIVLGVQFVHSMNLSHRDLKLENILLSDRKRNCVKLTDFGFIREFNPHSRRFLTTICGTTVYMAPELLLGQKYSGFAIDIWSMGIILYTMLYGVLPFDDDDDMKVKSKVISENPALADFVPEEVNQLILKMLSKDPTKRPGITEILNSPFLIDSYNKHLEKNQKRVVGDGESILSISQHYNRMQRPFDTRIERELVRKLQKLNVDIDELQASIYSNEMNSLTAFYELLLTREFSKKKKRYIRDKKRKYFEARNSLRKSRKKVKSALSISDQLSGSQPLERIISSLSIASNKNSSKTNLARLSTYSRKSGDNMDVRNSPRSQSNARFSIDRENPQHNLTGEIVRSDGTAPSQAISPTSTKIDIPLHRVVSFVPQERRHSDAASTGDSLKKQNKGGKILNKLQFWKRDKNGNEGEKDDSTSVVSKKSEKYDNDAGSGDSEFQVQQSPQKFNRSQASFEVGDPEQTPAPSGSVAGPDRIELETPNEIQVPGSNHLSPMSNEGRGLARTRPSSMVSQISQISRLSQLSTMLSESELDILDETDTLDDDDEEDEAYESSISMSQDGRSSIGMATGSSRAPPKKRPSYRRGVSSDQSIQSVSTTGGQSTVKKKSSMSKVMSNSSDDTPSESRYADETPPLNGELNLPPQFATKNKPSSLVTPTPVSQSNSTYPNFNTNEMERVPAFRSQSPPVINFRQGQKPTSSRGDVKTSRKYIPPSFASKSSAVSTNYQDTKQLNDWLNNPLNNNNGSHGYSNKTMYGPIIDEEDEYDDV</sequence>
<dbReference type="GO" id="GO:0005524">
    <property type="term" value="F:ATP binding"/>
    <property type="evidence" value="ECO:0007669"/>
    <property type="project" value="UniProtKB-UniRule"/>
</dbReference>
<dbReference type="AlphaFoldDB" id="A0AAD5BDG2"/>
<evidence type="ECO:0000256" key="10">
    <source>
        <dbReference type="PROSITE-ProRule" id="PRU10141"/>
    </source>
</evidence>
<protein>
    <recommendedName>
        <fullName evidence="1">non-specific serine/threonine protein kinase</fullName>
        <ecNumber evidence="1">2.7.11.1</ecNumber>
    </recommendedName>
</protein>
<feature type="compositionally biased region" description="Polar residues" evidence="11">
    <location>
        <begin position="821"/>
        <end position="840"/>
    </location>
</feature>
<dbReference type="Gene3D" id="1.10.510.10">
    <property type="entry name" value="Transferase(Phosphotransferase) domain 1"/>
    <property type="match status" value="1"/>
</dbReference>
<evidence type="ECO:0000256" key="2">
    <source>
        <dbReference type="ARBA" id="ARBA00022527"/>
    </source>
</evidence>
<dbReference type="GO" id="GO:0030447">
    <property type="term" value="P:filamentous growth"/>
    <property type="evidence" value="ECO:0007669"/>
    <property type="project" value="UniProtKB-ARBA"/>
</dbReference>
<dbReference type="CDD" id="cd14003">
    <property type="entry name" value="STKc_AMPK-like"/>
    <property type="match status" value="1"/>
</dbReference>
<evidence type="ECO:0000256" key="11">
    <source>
        <dbReference type="SAM" id="MobiDB-lite"/>
    </source>
</evidence>
<keyword evidence="4" id="KW-0808">Transferase</keyword>
<feature type="region of interest" description="Disordered" evidence="11">
    <location>
        <begin position="441"/>
        <end position="474"/>
    </location>
</feature>
<keyword evidence="7 10" id="KW-0067">ATP-binding</keyword>
<keyword evidence="6" id="KW-0418">Kinase</keyword>
<evidence type="ECO:0000256" key="8">
    <source>
        <dbReference type="ARBA" id="ARBA00047899"/>
    </source>
</evidence>
<evidence type="ECO:0000259" key="12">
    <source>
        <dbReference type="PROSITE" id="PS50011"/>
    </source>
</evidence>
<keyword evidence="2" id="KW-0723">Serine/threonine-protein kinase</keyword>
<dbReference type="InterPro" id="IPR017441">
    <property type="entry name" value="Protein_kinase_ATP_BS"/>
</dbReference>
<dbReference type="SMART" id="SM00220">
    <property type="entry name" value="S_TKc"/>
    <property type="match status" value="1"/>
</dbReference>
<keyword evidence="5 10" id="KW-0547">Nucleotide-binding</keyword>
<feature type="compositionally biased region" description="Polar residues" evidence="11">
    <location>
        <begin position="487"/>
        <end position="499"/>
    </location>
</feature>
<evidence type="ECO:0000313" key="13">
    <source>
        <dbReference type="EMBL" id="KAI5957544.1"/>
    </source>
</evidence>
<feature type="compositionally biased region" description="Polar residues" evidence="11">
    <location>
        <begin position="855"/>
        <end position="869"/>
    </location>
</feature>
<proteinExistence type="predicted"/>
<dbReference type="Pfam" id="PF00069">
    <property type="entry name" value="Pkinase"/>
    <property type="match status" value="1"/>
</dbReference>
<dbReference type="InterPro" id="IPR011009">
    <property type="entry name" value="Kinase-like_dom_sf"/>
</dbReference>
<organism evidence="13 14">
    <name type="scientific">Candida theae</name>
    <dbReference type="NCBI Taxonomy" id="1198502"/>
    <lineage>
        <taxon>Eukaryota</taxon>
        <taxon>Fungi</taxon>
        <taxon>Dikarya</taxon>
        <taxon>Ascomycota</taxon>
        <taxon>Saccharomycotina</taxon>
        <taxon>Pichiomycetes</taxon>
        <taxon>Debaryomycetaceae</taxon>
        <taxon>Candida/Lodderomyces clade</taxon>
        <taxon>Candida</taxon>
    </lineage>
</organism>
<dbReference type="FunFam" id="1.10.510.10:FF:000650">
    <property type="entry name" value="Serine/threonine-protein kinase ppk16"/>
    <property type="match status" value="1"/>
</dbReference>
<feature type="compositionally biased region" description="Acidic residues" evidence="11">
    <location>
        <begin position="898"/>
        <end position="907"/>
    </location>
</feature>
<dbReference type="RefSeq" id="XP_051608247.1">
    <property type="nucleotide sequence ID" value="XM_051752638.1"/>
</dbReference>
<feature type="compositionally biased region" description="Acidic residues" evidence="11">
    <location>
        <begin position="670"/>
        <end position="691"/>
    </location>
</feature>
<feature type="compositionally biased region" description="Basic and acidic residues" evidence="11">
    <location>
        <begin position="543"/>
        <end position="570"/>
    </location>
</feature>
<feature type="region of interest" description="Disordered" evidence="11">
    <location>
        <begin position="480"/>
        <end position="499"/>
    </location>
</feature>
<feature type="region of interest" description="Disordered" evidence="11">
    <location>
        <begin position="670"/>
        <end position="907"/>
    </location>
</feature>
<dbReference type="GeneID" id="76151297"/>
<dbReference type="InterPro" id="IPR000719">
    <property type="entry name" value="Prot_kinase_dom"/>
</dbReference>
<feature type="region of interest" description="Disordered" evidence="11">
    <location>
        <begin position="510"/>
        <end position="653"/>
    </location>
</feature>
<comment type="catalytic activity">
    <reaction evidence="8">
        <text>L-threonyl-[protein] + ATP = O-phospho-L-threonyl-[protein] + ADP + H(+)</text>
        <dbReference type="Rhea" id="RHEA:46608"/>
        <dbReference type="Rhea" id="RHEA-COMP:11060"/>
        <dbReference type="Rhea" id="RHEA-COMP:11605"/>
        <dbReference type="ChEBI" id="CHEBI:15378"/>
        <dbReference type="ChEBI" id="CHEBI:30013"/>
        <dbReference type="ChEBI" id="CHEBI:30616"/>
        <dbReference type="ChEBI" id="CHEBI:61977"/>
        <dbReference type="ChEBI" id="CHEBI:456216"/>
        <dbReference type="EC" id="2.7.11.1"/>
    </reaction>
</comment>
<evidence type="ECO:0000256" key="4">
    <source>
        <dbReference type="ARBA" id="ARBA00022679"/>
    </source>
</evidence>
<dbReference type="EC" id="2.7.11.1" evidence="1"/>
<evidence type="ECO:0000313" key="14">
    <source>
        <dbReference type="Proteomes" id="UP001204833"/>
    </source>
</evidence>
<keyword evidence="14" id="KW-1185">Reference proteome</keyword>
<dbReference type="EMBL" id="JAIHNG010000121">
    <property type="protein sequence ID" value="KAI5957544.1"/>
    <property type="molecule type" value="Genomic_DNA"/>
</dbReference>
<evidence type="ECO:0000256" key="9">
    <source>
        <dbReference type="ARBA" id="ARBA00048679"/>
    </source>
</evidence>
<feature type="binding site" evidence="10">
    <location>
        <position position="71"/>
    </location>
    <ligand>
        <name>ATP</name>
        <dbReference type="ChEBI" id="CHEBI:30616"/>
    </ligand>
</feature>
<reference evidence="13 14" key="1">
    <citation type="journal article" date="2022" name="DNA Res.">
        <title>Genome analysis of five recently described species of the CUG-Ser clade uncovers Candida theae as a new hybrid lineage with pathogenic potential in the Candida parapsilosis species complex.</title>
        <authorList>
            <person name="Mixao V."/>
            <person name="Del Olmo V."/>
            <person name="Hegedusova E."/>
            <person name="Saus E."/>
            <person name="Pryszcz L."/>
            <person name="Cillingova A."/>
            <person name="Nosek J."/>
            <person name="Gabaldon T."/>
        </authorList>
    </citation>
    <scope>NUCLEOTIDE SEQUENCE [LARGE SCALE GENOMIC DNA]</scope>
    <source>
        <strain evidence="13 14">CBS 12239</strain>
    </source>
</reference>
<feature type="compositionally biased region" description="Low complexity" evidence="11">
    <location>
        <begin position="871"/>
        <end position="883"/>
    </location>
</feature>
<evidence type="ECO:0000256" key="6">
    <source>
        <dbReference type="ARBA" id="ARBA00022777"/>
    </source>
</evidence>
<feature type="domain" description="Protein kinase" evidence="12">
    <location>
        <begin position="42"/>
        <end position="291"/>
    </location>
</feature>
<dbReference type="PANTHER" id="PTHR24346:SF110">
    <property type="entry name" value="NON-SPECIFIC SERINE_THREONINE PROTEIN KINASE"/>
    <property type="match status" value="1"/>
</dbReference>
<evidence type="ECO:0000256" key="7">
    <source>
        <dbReference type="ARBA" id="ARBA00022840"/>
    </source>
</evidence>
<feature type="compositionally biased region" description="Polar residues" evidence="11">
    <location>
        <begin position="785"/>
        <end position="812"/>
    </location>
</feature>
<feature type="compositionally biased region" description="Polar residues" evidence="11">
    <location>
        <begin position="727"/>
        <end position="741"/>
    </location>
</feature>
<dbReference type="SUPFAM" id="SSF56112">
    <property type="entry name" value="Protein kinase-like (PK-like)"/>
    <property type="match status" value="1"/>
</dbReference>
<dbReference type="Proteomes" id="UP001204833">
    <property type="component" value="Unassembled WGS sequence"/>
</dbReference>
<accession>A0AAD5BDG2</accession>
<gene>
    <name evidence="13" type="ORF">KGF57_003238</name>
</gene>
<name>A0AAD5BDG2_9ASCO</name>
<dbReference type="InterPro" id="IPR008271">
    <property type="entry name" value="Ser/Thr_kinase_AS"/>
</dbReference>
<comment type="catalytic activity">
    <reaction evidence="9">
        <text>L-seryl-[protein] + ATP = O-phospho-L-seryl-[protein] + ADP + H(+)</text>
        <dbReference type="Rhea" id="RHEA:17989"/>
        <dbReference type="Rhea" id="RHEA-COMP:9863"/>
        <dbReference type="Rhea" id="RHEA-COMP:11604"/>
        <dbReference type="ChEBI" id="CHEBI:15378"/>
        <dbReference type="ChEBI" id="CHEBI:29999"/>
        <dbReference type="ChEBI" id="CHEBI:30616"/>
        <dbReference type="ChEBI" id="CHEBI:83421"/>
        <dbReference type="ChEBI" id="CHEBI:456216"/>
        <dbReference type="EC" id="2.7.11.1"/>
    </reaction>
</comment>
<feature type="compositionally biased region" description="Polar residues" evidence="11">
    <location>
        <begin position="577"/>
        <end position="594"/>
    </location>
</feature>
<dbReference type="PROSITE" id="PS50011">
    <property type="entry name" value="PROTEIN_KINASE_DOM"/>
    <property type="match status" value="1"/>
</dbReference>
<evidence type="ECO:0000256" key="5">
    <source>
        <dbReference type="ARBA" id="ARBA00022741"/>
    </source>
</evidence>
<dbReference type="PANTHER" id="PTHR24346">
    <property type="entry name" value="MAP/MICROTUBULE AFFINITY-REGULATING KINASE"/>
    <property type="match status" value="1"/>
</dbReference>
<comment type="caution">
    <text evidence="13">The sequence shown here is derived from an EMBL/GenBank/DDBJ whole genome shotgun (WGS) entry which is preliminary data.</text>
</comment>
<evidence type="ECO:0000256" key="3">
    <source>
        <dbReference type="ARBA" id="ARBA00022553"/>
    </source>
</evidence>
<keyword evidence="3" id="KW-0597">Phosphoprotein</keyword>
<evidence type="ECO:0000256" key="1">
    <source>
        <dbReference type="ARBA" id="ARBA00012513"/>
    </source>
</evidence>
<dbReference type="GO" id="GO:0005737">
    <property type="term" value="C:cytoplasm"/>
    <property type="evidence" value="ECO:0007669"/>
    <property type="project" value="TreeGrafter"/>
</dbReference>
<dbReference type="GO" id="GO:0004674">
    <property type="term" value="F:protein serine/threonine kinase activity"/>
    <property type="evidence" value="ECO:0007669"/>
    <property type="project" value="UniProtKB-KW"/>
</dbReference>
<dbReference type="GO" id="GO:0035556">
    <property type="term" value="P:intracellular signal transduction"/>
    <property type="evidence" value="ECO:0007669"/>
    <property type="project" value="TreeGrafter"/>
</dbReference>
<dbReference type="PROSITE" id="PS00107">
    <property type="entry name" value="PROTEIN_KINASE_ATP"/>
    <property type="match status" value="1"/>
</dbReference>
<dbReference type="PROSITE" id="PS00108">
    <property type="entry name" value="PROTEIN_KINASE_ST"/>
    <property type="match status" value="1"/>
</dbReference>